<proteinExistence type="predicted"/>
<evidence type="ECO:0000313" key="2">
    <source>
        <dbReference type="EMBL" id="MDQ1119120.1"/>
    </source>
</evidence>
<keyword evidence="1" id="KW-1133">Transmembrane helix</keyword>
<dbReference type="Proteomes" id="UP001234354">
    <property type="component" value="Unassembled WGS sequence"/>
</dbReference>
<accession>A0AAW8GAE5</accession>
<evidence type="ECO:0000256" key="1">
    <source>
        <dbReference type="SAM" id="Phobius"/>
    </source>
</evidence>
<comment type="caution">
    <text evidence="2">The sequence shown here is derived from an EMBL/GenBank/DDBJ whole genome shotgun (WGS) entry which is preliminary data.</text>
</comment>
<protein>
    <submittedName>
        <fullName evidence="2">Uncharacterized protein</fullName>
    </submittedName>
</protein>
<reference evidence="2" key="1">
    <citation type="submission" date="2023-07" db="EMBL/GenBank/DDBJ databases">
        <title>Functional and genomic diversity of the sorghum phyllosphere microbiome.</title>
        <authorList>
            <person name="Shade A."/>
        </authorList>
    </citation>
    <scope>NUCLEOTIDE SEQUENCE</scope>
    <source>
        <strain evidence="2">SORGH_AS_0908</strain>
    </source>
</reference>
<dbReference type="AlphaFoldDB" id="A0AAW8GAE5"/>
<evidence type="ECO:0000313" key="3">
    <source>
        <dbReference type="Proteomes" id="UP001234354"/>
    </source>
</evidence>
<sequence>MNWQLAVSVLLPAAVAIAGWFVAHRFSSRKDLTVRRRELIIGYLIDAYRKLEKSADAVQPRDSWKDMESAISDIQLFGSEKQVALAHIFANEIAINQSAFATTLLDELRRSLRSELELAPTTVPIIHLRFRHGR</sequence>
<dbReference type="RefSeq" id="WP_307184007.1">
    <property type="nucleotide sequence ID" value="NZ_JAUTBB010000001.1"/>
</dbReference>
<organism evidence="2 3">
    <name type="scientific">Pseudoxanthomonas winnipegensis</name>
    <dbReference type="NCBI Taxonomy" id="2480810"/>
    <lineage>
        <taxon>Bacteria</taxon>
        <taxon>Pseudomonadati</taxon>
        <taxon>Pseudomonadota</taxon>
        <taxon>Gammaproteobacteria</taxon>
        <taxon>Lysobacterales</taxon>
        <taxon>Lysobacteraceae</taxon>
        <taxon>Pseudoxanthomonas</taxon>
    </lineage>
</organism>
<keyword evidence="1" id="KW-0472">Membrane</keyword>
<keyword evidence="1" id="KW-0812">Transmembrane</keyword>
<feature type="transmembrane region" description="Helical" evidence="1">
    <location>
        <begin position="6"/>
        <end position="27"/>
    </location>
</feature>
<name>A0AAW8GAE5_9GAMM</name>
<dbReference type="EMBL" id="JAUTBB010000001">
    <property type="protein sequence ID" value="MDQ1119120.1"/>
    <property type="molecule type" value="Genomic_DNA"/>
</dbReference>
<gene>
    <name evidence="2" type="ORF">QE383_001428</name>
</gene>